<name>A0ABY4V6Y8_9GAMM</name>
<gene>
    <name evidence="2" type="ORF">MJO52_13225</name>
</gene>
<evidence type="ECO:0000313" key="3">
    <source>
        <dbReference type="Proteomes" id="UP001055658"/>
    </source>
</evidence>
<keyword evidence="1" id="KW-1133">Transmembrane helix</keyword>
<dbReference type="EMBL" id="CP092418">
    <property type="protein sequence ID" value="USD20039.1"/>
    <property type="molecule type" value="Genomic_DNA"/>
</dbReference>
<proteinExistence type="predicted"/>
<dbReference type="InterPro" id="IPR056206">
    <property type="entry name" value="Tis1_ImmP"/>
</dbReference>
<evidence type="ECO:0000313" key="2">
    <source>
        <dbReference type="EMBL" id="USD20039.1"/>
    </source>
</evidence>
<keyword evidence="1" id="KW-0812">Transmembrane</keyword>
<protein>
    <submittedName>
        <fullName evidence="2">Uncharacterized protein</fullName>
    </submittedName>
</protein>
<reference evidence="2" key="1">
    <citation type="submission" date="2022-02" db="EMBL/GenBank/DDBJ databases">
        <title>Coral-associated bacteria.</title>
        <authorList>
            <person name="Tang K."/>
            <person name="Wang X."/>
        </authorList>
    </citation>
    <scope>NUCLEOTIDE SEQUENCE</scope>
    <source>
        <strain evidence="2">SCSIO 43006</strain>
    </source>
</reference>
<evidence type="ECO:0000256" key="1">
    <source>
        <dbReference type="SAM" id="Phobius"/>
    </source>
</evidence>
<keyword evidence="3" id="KW-1185">Reference proteome</keyword>
<dbReference type="Proteomes" id="UP001055658">
    <property type="component" value="Chromosome"/>
</dbReference>
<dbReference type="Pfam" id="PF24154">
    <property type="entry name" value="Tis1_ImmP"/>
    <property type="match status" value="1"/>
</dbReference>
<organism evidence="2 3">
    <name type="scientific">Microbulbifer variabilis</name>
    <dbReference type="NCBI Taxonomy" id="266805"/>
    <lineage>
        <taxon>Bacteria</taxon>
        <taxon>Pseudomonadati</taxon>
        <taxon>Pseudomonadota</taxon>
        <taxon>Gammaproteobacteria</taxon>
        <taxon>Cellvibrionales</taxon>
        <taxon>Microbulbiferaceae</taxon>
        <taxon>Microbulbifer</taxon>
    </lineage>
</organism>
<dbReference type="RefSeq" id="WP_252082128.1">
    <property type="nucleotide sequence ID" value="NZ_CP092418.1"/>
</dbReference>
<sequence>MSSRSILCYLTLYNVIYLVCGLLVPLKVDSATLAQSCFSRPNSFWQESSAIKDSCVIDSRCYVINLFVGSSKKNKNWLPVGIESHQYAPNEASKSDQSSFHSEKIEGFDELYAKAPAAKKEIDLLADKIAAMNEGSVAKVPIKSLERSKEKVINDYGGDPTRIKDLARNTIVVPQDKIPIVVGMLREKGAMVKVIDGSVDPLGYSGVNSKIKTSSGLVAEIQVNSPEMIYAKESPEFAVALLGKDAYASIAKRTTIEGGKGHELYEKWRSLKEDDPRRKKIEVESKNYYTSLRSVLMPIKTGEYLNLRHIFIDYPFESVMFRRDHQTKNIYRKFYGEEESQTPIPSNNRLFNDALRHGQEISQEEYLKGKGKGKGNEG</sequence>
<feature type="transmembrane region" description="Helical" evidence="1">
    <location>
        <begin position="7"/>
        <end position="26"/>
    </location>
</feature>
<accession>A0ABY4V6Y8</accession>
<keyword evidence="1" id="KW-0472">Membrane</keyword>